<keyword evidence="1" id="KW-0812">Transmembrane</keyword>
<feature type="transmembrane region" description="Helical" evidence="1">
    <location>
        <begin position="136"/>
        <end position="155"/>
    </location>
</feature>
<dbReference type="InterPro" id="IPR004697">
    <property type="entry name" value="AbgT"/>
</dbReference>
<keyword evidence="1" id="KW-0472">Membrane</keyword>
<sequence>MNKILAYIAIVLGVLEIVLVLASWMLSVLLPDSGIRSMLDGEGIRWFFGGFVDMLAGPVLVWILLLSIAVGCFYGSGLACVFRSGYSLRYRERIALTLVGILLLVYAGAFGLLAFIPHAVLLSASGHIFPSPFSSSIVPVVAFGVTSLSVVYGIVSARFCGMEDVYKSLFKGIGMFAPFFLFYILLAQLYHSVVFVFG</sequence>
<feature type="transmembrane region" description="Helical" evidence="1">
    <location>
        <begin position="7"/>
        <end position="30"/>
    </location>
</feature>
<feature type="transmembrane region" description="Helical" evidence="1">
    <location>
        <begin position="94"/>
        <end position="116"/>
    </location>
</feature>
<keyword evidence="3" id="KW-1185">Reference proteome</keyword>
<feature type="transmembrane region" description="Helical" evidence="1">
    <location>
        <begin position="176"/>
        <end position="197"/>
    </location>
</feature>
<keyword evidence="1" id="KW-1133">Transmembrane helix</keyword>
<gene>
    <name evidence="2" type="ORF">HPS55_00620</name>
</gene>
<dbReference type="EMBL" id="JABKKE010000001">
    <property type="protein sequence ID" value="NPE12850.1"/>
    <property type="molecule type" value="Genomic_DNA"/>
</dbReference>
<feature type="transmembrane region" description="Helical" evidence="1">
    <location>
        <begin position="59"/>
        <end position="82"/>
    </location>
</feature>
<evidence type="ECO:0000313" key="3">
    <source>
        <dbReference type="Proteomes" id="UP001193734"/>
    </source>
</evidence>
<proteinExistence type="predicted"/>
<dbReference type="RefSeq" id="WP_172173528.1">
    <property type="nucleotide sequence ID" value="NZ_CASGIA010000011.1"/>
</dbReference>
<reference evidence="2 3" key="1">
    <citation type="submission" date="2020-05" db="EMBL/GenBank/DDBJ databases">
        <title>Distinct polysaccharide utilization as determinants for interspecies competition between intestinal Prevotella spp.</title>
        <authorList>
            <person name="Galvez E.J.C."/>
            <person name="Iljazovic A."/>
            <person name="Strowig T."/>
        </authorList>
    </citation>
    <scope>NUCLEOTIDE SEQUENCE [LARGE SCALE GENOMIC DNA]</scope>
    <source>
        <strain evidence="2 3">PROD</strain>
    </source>
</reference>
<dbReference type="Proteomes" id="UP001193734">
    <property type="component" value="Unassembled WGS sequence"/>
</dbReference>
<evidence type="ECO:0000313" key="2">
    <source>
        <dbReference type="EMBL" id="NPE12850.1"/>
    </source>
</evidence>
<dbReference type="GeneID" id="82156258"/>
<protein>
    <submittedName>
        <fullName evidence="2">ABC transporter substrate-binding protein</fullName>
    </submittedName>
</protein>
<organism evidence="2 3">
    <name type="scientific">Xylanibacter rodentium</name>
    <dbReference type="NCBI Taxonomy" id="2736289"/>
    <lineage>
        <taxon>Bacteria</taxon>
        <taxon>Pseudomonadati</taxon>
        <taxon>Bacteroidota</taxon>
        <taxon>Bacteroidia</taxon>
        <taxon>Bacteroidales</taxon>
        <taxon>Prevotellaceae</taxon>
        <taxon>Xylanibacter</taxon>
    </lineage>
</organism>
<accession>A0ABX2AQC8</accession>
<dbReference type="Pfam" id="PF03806">
    <property type="entry name" value="ABG_transport"/>
    <property type="match status" value="1"/>
</dbReference>
<name>A0ABX2AQC8_9BACT</name>
<comment type="caution">
    <text evidence="2">The sequence shown here is derived from an EMBL/GenBank/DDBJ whole genome shotgun (WGS) entry which is preliminary data.</text>
</comment>
<evidence type="ECO:0000256" key="1">
    <source>
        <dbReference type="SAM" id="Phobius"/>
    </source>
</evidence>